<protein>
    <submittedName>
        <fullName evidence="2">Uncharacterized protein</fullName>
    </submittedName>
</protein>
<keyword evidence="1" id="KW-0472">Membrane</keyword>
<feature type="transmembrane region" description="Helical" evidence="1">
    <location>
        <begin position="26"/>
        <end position="56"/>
    </location>
</feature>
<evidence type="ECO:0000313" key="3">
    <source>
        <dbReference type="Proteomes" id="UP001430953"/>
    </source>
</evidence>
<proteinExistence type="predicted"/>
<keyword evidence="1" id="KW-1133">Transmembrane helix</keyword>
<evidence type="ECO:0000256" key="1">
    <source>
        <dbReference type="SAM" id="Phobius"/>
    </source>
</evidence>
<name>A0AAW2GN96_9HYME</name>
<keyword evidence="1" id="KW-0812">Transmembrane</keyword>
<dbReference type="EMBL" id="JADYXP020000003">
    <property type="protein sequence ID" value="KAL0128082.1"/>
    <property type="molecule type" value="Genomic_DNA"/>
</dbReference>
<evidence type="ECO:0000313" key="2">
    <source>
        <dbReference type="EMBL" id="KAL0128082.1"/>
    </source>
</evidence>
<keyword evidence="3" id="KW-1185">Reference proteome</keyword>
<sequence>MNTPSVWLLYCEIHSTLFVPASRFTLLFPVFLSSLLAPSTFFFFYFSLSLLLLYFLPRRHKRRIYRTRRNTRALPRPRRVCFALENY</sequence>
<gene>
    <name evidence="2" type="ORF">PUN28_003369</name>
</gene>
<reference evidence="2 3" key="1">
    <citation type="submission" date="2023-03" db="EMBL/GenBank/DDBJ databases">
        <title>High recombination rates correlate with genetic variation in Cardiocondyla obscurior ants.</title>
        <authorList>
            <person name="Errbii M."/>
        </authorList>
    </citation>
    <scope>NUCLEOTIDE SEQUENCE [LARGE SCALE GENOMIC DNA]</scope>
    <source>
        <strain evidence="2">Alpha-2009</strain>
        <tissue evidence="2">Whole body</tissue>
    </source>
</reference>
<dbReference type="AlphaFoldDB" id="A0AAW2GN96"/>
<comment type="caution">
    <text evidence="2">The sequence shown here is derived from an EMBL/GenBank/DDBJ whole genome shotgun (WGS) entry which is preliminary data.</text>
</comment>
<dbReference type="Proteomes" id="UP001430953">
    <property type="component" value="Unassembled WGS sequence"/>
</dbReference>
<organism evidence="2 3">
    <name type="scientific">Cardiocondyla obscurior</name>
    <dbReference type="NCBI Taxonomy" id="286306"/>
    <lineage>
        <taxon>Eukaryota</taxon>
        <taxon>Metazoa</taxon>
        <taxon>Ecdysozoa</taxon>
        <taxon>Arthropoda</taxon>
        <taxon>Hexapoda</taxon>
        <taxon>Insecta</taxon>
        <taxon>Pterygota</taxon>
        <taxon>Neoptera</taxon>
        <taxon>Endopterygota</taxon>
        <taxon>Hymenoptera</taxon>
        <taxon>Apocrita</taxon>
        <taxon>Aculeata</taxon>
        <taxon>Formicoidea</taxon>
        <taxon>Formicidae</taxon>
        <taxon>Myrmicinae</taxon>
        <taxon>Cardiocondyla</taxon>
    </lineage>
</organism>
<accession>A0AAW2GN96</accession>